<dbReference type="Proteomes" id="UP000598350">
    <property type="component" value="Unassembled WGS sequence"/>
</dbReference>
<name>A0ABR7VEJ7_9FLAO</name>
<evidence type="ECO:0000313" key="1">
    <source>
        <dbReference type="EMBL" id="MBD0852080.1"/>
    </source>
</evidence>
<evidence type="ECO:0000313" key="2">
    <source>
        <dbReference type="Proteomes" id="UP000598350"/>
    </source>
</evidence>
<reference evidence="1 2" key="1">
    <citation type="submission" date="2020-05" db="EMBL/GenBank/DDBJ databases">
        <title>The draft genome sequence of Maribacter arenosus CAU 1321.</title>
        <authorList>
            <person name="Mu L."/>
        </authorList>
    </citation>
    <scope>NUCLEOTIDE SEQUENCE [LARGE SCALE GENOMIC DNA]</scope>
    <source>
        <strain evidence="1 2">CAU 1321</strain>
    </source>
</reference>
<dbReference type="EMBL" id="JABTCG010000005">
    <property type="protein sequence ID" value="MBD0852080.1"/>
    <property type="molecule type" value="Genomic_DNA"/>
</dbReference>
<dbReference type="PROSITE" id="PS51257">
    <property type="entry name" value="PROKAR_LIPOPROTEIN"/>
    <property type="match status" value="1"/>
</dbReference>
<sequence length="187" mass="21723">MNKILMLSLCITIVFGSCKNPEKGIDKIEIAKQYFNVLDTSDYSGISAWCPDTLTTKEGEYEQTYTQSGYLAFLKWDAVFDPSYEILEIEQQDGLVKAKISKMDKRILFLHEEPMITHQVIRFQKDKINSITIDYLNFNTATWERNKNGLLSFIDEHHPELNGFIYDQTEAGGLKYLKAIELYKNRK</sequence>
<keyword evidence="2" id="KW-1185">Reference proteome</keyword>
<proteinExistence type="predicted"/>
<accession>A0ABR7VEJ7</accession>
<gene>
    <name evidence="1" type="ORF">HPE63_15465</name>
</gene>
<dbReference type="RefSeq" id="WP_188315188.1">
    <property type="nucleotide sequence ID" value="NZ_JABTCG010000005.1"/>
</dbReference>
<evidence type="ECO:0008006" key="3">
    <source>
        <dbReference type="Google" id="ProtNLM"/>
    </source>
</evidence>
<organism evidence="1 2">
    <name type="scientific">Maribacter arenosus</name>
    <dbReference type="NCBI Taxonomy" id="1854708"/>
    <lineage>
        <taxon>Bacteria</taxon>
        <taxon>Pseudomonadati</taxon>
        <taxon>Bacteroidota</taxon>
        <taxon>Flavobacteriia</taxon>
        <taxon>Flavobacteriales</taxon>
        <taxon>Flavobacteriaceae</taxon>
        <taxon>Maribacter</taxon>
    </lineage>
</organism>
<protein>
    <recommendedName>
        <fullName evidence="3">SnoaL-like domain-containing protein</fullName>
    </recommendedName>
</protein>
<comment type="caution">
    <text evidence="1">The sequence shown here is derived from an EMBL/GenBank/DDBJ whole genome shotgun (WGS) entry which is preliminary data.</text>
</comment>